<accession>A0A0E3WGC8</accession>
<dbReference type="KEGG" id="pri:PRIO_0879"/>
<evidence type="ECO:0000313" key="1">
    <source>
        <dbReference type="EMBL" id="CQR52546.1"/>
    </source>
</evidence>
<evidence type="ECO:0000313" key="2">
    <source>
        <dbReference type="Proteomes" id="UP000033163"/>
    </source>
</evidence>
<name>A0A0E3WGC8_9BACL</name>
<dbReference type="EMBL" id="LN831776">
    <property type="protein sequence ID" value="CQR52546.1"/>
    <property type="molecule type" value="Genomic_DNA"/>
</dbReference>
<proteinExistence type="predicted"/>
<dbReference type="HOGENOM" id="CLU_455430_0_0_9"/>
<organism evidence="1 2">
    <name type="scientific">Paenibacillus riograndensis SBR5</name>
    <dbReference type="NCBI Taxonomy" id="1073571"/>
    <lineage>
        <taxon>Bacteria</taxon>
        <taxon>Bacillati</taxon>
        <taxon>Bacillota</taxon>
        <taxon>Bacilli</taxon>
        <taxon>Bacillales</taxon>
        <taxon>Paenibacillaceae</taxon>
        <taxon>Paenibacillus</taxon>
        <taxon>Paenibacillus sonchi group</taxon>
    </lineage>
</organism>
<dbReference type="Proteomes" id="UP000033163">
    <property type="component" value="Chromosome I"/>
</dbReference>
<dbReference type="AlphaFoldDB" id="A0A0E3WGC8"/>
<protein>
    <recommendedName>
        <fullName evidence="3">DUF2357 domain-containing protein</fullName>
    </recommendedName>
</protein>
<dbReference type="RefSeq" id="WP_020434422.1">
    <property type="nucleotide sequence ID" value="NZ_AGBD01001975.1"/>
</dbReference>
<evidence type="ECO:0008006" key="3">
    <source>
        <dbReference type="Google" id="ProtNLM"/>
    </source>
</evidence>
<sequence length="605" mass="71664">MQYNATDVPFVLEFFTNHSPRNTQQAQYFWSPLQTPASLTYFISIKENIPLGIRLYAKDEKLPKDSKVIIESSTYDEFGKQKRLTIMETTRDHHEYLFMPHTGDEFPWRLGVYFLEVHIGQDVYGSGLMVSPIHLSQEQVQHMHHLLEQEIEGMIYDLIFTQTSTSQEHEILRTKSYYDYILRLINDKEFLSANLMQIERNPLSTIETFYDVGTFPCKQDQKSLRMKQVKGNAVDFNKRKRLILDLPANRWIKHVLLSWKNELLTVSSAIEVDLTHALTRMAKKEDDKRANEKHKQRYFNARDISYEARSAMSRRIYRLADEIVRIQREVGVLSRWHDAVQHMIGRIIYILVSTDLKNIPHGQQRPQLKEKHYRDISQWVEEGRRVLLGRESAKHIVRVLKPTWKVYEQFVYFQVVELVKRMGFQVSSHASWDQLRDLRSGTCLTLENDKYIIHAWYDRTVDLREDAFRTRDQFFSRQIIQPDIRLDLYKKGDVPMLLSCVAMDAKHRKYRSLYNEAYTNEVFTQLSKYLNIFYAGQNTTPRNKRSTVVHRVICLYSKDDNADVFQDEQPLIYIQLFPNIEDGNIIGLEELYRELSAWFEETVGE</sequence>
<dbReference type="PATRIC" id="fig|1073571.4.peg.917"/>
<reference evidence="2" key="1">
    <citation type="submission" date="2015-03" db="EMBL/GenBank/DDBJ databases">
        <authorList>
            <person name="Wibberg D."/>
        </authorList>
    </citation>
    <scope>NUCLEOTIDE SEQUENCE [LARGE SCALE GENOMIC DNA]</scope>
</reference>
<gene>
    <name evidence="1" type="ORF">PRIO_0879</name>
</gene>